<dbReference type="Proteomes" id="UP000253383">
    <property type="component" value="Unassembled WGS sequence"/>
</dbReference>
<proteinExistence type="predicted"/>
<comment type="caution">
    <text evidence="1">The sequence shown here is derived from an EMBL/GenBank/DDBJ whole genome shotgun (WGS) entry which is preliminary data.</text>
</comment>
<dbReference type="AlphaFoldDB" id="A0A368JJ40"/>
<gene>
    <name evidence="1" type="ORF">DUE52_26185</name>
</gene>
<organism evidence="1 2">
    <name type="scientific">Larkinella punicea</name>
    <dbReference type="NCBI Taxonomy" id="2315727"/>
    <lineage>
        <taxon>Bacteria</taxon>
        <taxon>Pseudomonadati</taxon>
        <taxon>Bacteroidota</taxon>
        <taxon>Cytophagia</taxon>
        <taxon>Cytophagales</taxon>
        <taxon>Spirosomataceae</taxon>
        <taxon>Larkinella</taxon>
    </lineage>
</organism>
<name>A0A368JJ40_9BACT</name>
<evidence type="ECO:0008006" key="3">
    <source>
        <dbReference type="Google" id="ProtNLM"/>
    </source>
</evidence>
<evidence type="ECO:0000313" key="2">
    <source>
        <dbReference type="Proteomes" id="UP000253383"/>
    </source>
</evidence>
<reference evidence="1 2" key="1">
    <citation type="submission" date="2018-07" db="EMBL/GenBank/DDBJ databases">
        <title>Genome analysis of Larkinella rosea.</title>
        <authorList>
            <person name="Zhou Z."/>
            <person name="Wang G."/>
        </authorList>
    </citation>
    <scope>NUCLEOTIDE SEQUENCE [LARGE SCALE GENOMIC DNA]</scope>
    <source>
        <strain evidence="2">zzj9</strain>
    </source>
</reference>
<sequence>MSFYKESFYTYDPQGRLIREKDRVVTGDSTVVGYVYSPGLVLKQTTSYSRQLGTQVFNDSIVLNTQGLAESKFYQQKVKYDSEGYLTQQTVQTSYGQYIGQVVNGNLIKEYKELDWLYIYNYSYDLTRAGQPPIHIFLGKGSRNLLMHEAIERTDFNRPLVYSTDYSYKFDEEGRVKRKIAHSEKRTGWPYDAKVHTVVFDYEYDCSSSSLHFKLPPKNAEQF</sequence>
<accession>A0A368JJ40</accession>
<dbReference type="Gene3D" id="2.180.10.10">
    <property type="entry name" value="RHS repeat-associated core"/>
    <property type="match status" value="1"/>
</dbReference>
<dbReference type="EMBL" id="QOWE01000026">
    <property type="protein sequence ID" value="RCR66563.1"/>
    <property type="molecule type" value="Genomic_DNA"/>
</dbReference>
<keyword evidence="2" id="KW-1185">Reference proteome</keyword>
<protein>
    <recommendedName>
        <fullName evidence="3">RHS repeat-associated core domain-containing protein</fullName>
    </recommendedName>
</protein>
<evidence type="ECO:0000313" key="1">
    <source>
        <dbReference type="EMBL" id="RCR66563.1"/>
    </source>
</evidence>